<feature type="domain" description="Carboxymuconolactone decarboxylase-like" evidence="3">
    <location>
        <begin position="40"/>
        <end position="105"/>
    </location>
</feature>
<organism evidence="4 5">
    <name type="scientific">Tilletia indica</name>
    <dbReference type="NCBI Taxonomy" id="43049"/>
    <lineage>
        <taxon>Eukaryota</taxon>
        <taxon>Fungi</taxon>
        <taxon>Dikarya</taxon>
        <taxon>Basidiomycota</taxon>
        <taxon>Ustilaginomycotina</taxon>
        <taxon>Exobasidiomycetes</taxon>
        <taxon>Tilletiales</taxon>
        <taxon>Tilletiaceae</taxon>
        <taxon>Tilletia</taxon>
    </lineage>
</organism>
<dbReference type="PRINTS" id="PR00111">
    <property type="entry name" value="ABHYDROLASE"/>
</dbReference>
<feature type="region of interest" description="Disordered" evidence="1">
    <location>
        <begin position="220"/>
        <end position="254"/>
    </location>
</feature>
<dbReference type="InterPro" id="IPR029032">
    <property type="entry name" value="AhpD-like"/>
</dbReference>
<evidence type="ECO:0008006" key="6">
    <source>
        <dbReference type="Google" id="ProtNLM"/>
    </source>
</evidence>
<dbReference type="PANTHER" id="PTHR34846">
    <property type="entry name" value="4-CARBOXYMUCONOLACTONE DECARBOXYLASE FAMILY PROTEIN (AFU_ORTHOLOGUE AFUA_6G11590)"/>
    <property type="match status" value="1"/>
</dbReference>
<accession>A0A177TC11</accession>
<dbReference type="SUPFAM" id="SSF69118">
    <property type="entry name" value="AhpD-like"/>
    <property type="match status" value="1"/>
</dbReference>
<dbReference type="Proteomes" id="UP000077521">
    <property type="component" value="Unassembled WGS sequence"/>
</dbReference>
<dbReference type="InterPro" id="IPR003779">
    <property type="entry name" value="CMD-like"/>
</dbReference>
<keyword evidence="5" id="KW-1185">Reference proteome</keyword>
<dbReference type="InterPro" id="IPR000073">
    <property type="entry name" value="AB_hydrolase_1"/>
</dbReference>
<evidence type="ECO:0000256" key="1">
    <source>
        <dbReference type="SAM" id="MobiDB-lite"/>
    </source>
</evidence>
<dbReference type="Gene3D" id="3.40.50.1820">
    <property type="entry name" value="alpha/beta hydrolase"/>
    <property type="match status" value="1"/>
</dbReference>
<reference evidence="4" key="1">
    <citation type="submission" date="2016-04" db="EMBL/GenBank/DDBJ databases">
        <authorList>
            <person name="Nguyen H.D."/>
            <person name="Samba Siva P."/>
            <person name="Cullis J."/>
            <person name="Levesque C.A."/>
            <person name="Hambleton S."/>
        </authorList>
    </citation>
    <scope>NUCLEOTIDE SEQUENCE</scope>
    <source>
        <strain evidence="4">DAOMC 236416</strain>
    </source>
</reference>
<comment type="caution">
    <text evidence="4">The sequence shown here is derived from an EMBL/GenBank/DDBJ whole genome shotgun (WGS) entry which is preliminary data.</text>
</comment>
<protein>
    <recommendedName>
        <fullName evidence="6">AB hydrolase-1 domain-containing protein</fullName>
    </recommendedName>
</protein>
<proteinExistence type="predicted"/>
<dbReference type="InterPro" id="IPR029058">
    <property type="entry name" value="AB_hydrolase_fold"/>
</dbReference>
<evidence type="ECO:0000259" key="2">
    <source>
        <dbReference type="Pfam" id="PF00561"/>
    </source>
</evidence>
<dbReference type="SUPFAM" id="SSF53474">
    <property type="entry name" value="alpha/beta-Hydrolases"/>
    <property type="match status" value="1"/>
</dbReference>
<evidence type="ECO:0000313" key="5">
    <source>
        <dbReference type="Proteomes" id="UP000077521"/>
    </source>
</evidence>
<reference evidence="4" key="2">
    <citation type="journal article" date="2019" name="IMA Fungus">
        <title>Genome sequencing and comparison of five Tilletia species to identify candidate genes for the detection of regulated species infecting wheat.</title>
        <authorList>
            <person name="Nguyen H.D.T."/>
            <person name="Sultana T."/>
            <person name="Kesanakurti P."/>
            <person name="Hambleton S."/>
        </authorList>
    </citation>
    <scope>NUCLEOTIDE SEQUENCE</scope>
    <source>
        <strain evidence="4">DAOMC 236416</strain>
    </source>
</reference>
<dbReference type="Pfam" id="PF00561">
    <property type="entry name" value="Abhydrolase_1"/>
    <property type="match status" value="1"/>
</dbReference>
<dbReference type="Pfam" id="PF02627">
    <property type="entry name" value="CMD"/>
    <property type="match status" value="1"/>
</dbReference>
<feature type="domain" description="AB hydrolase-1" evidence="2">
    <location>
        <begin position="279"/>
        <end position="539"/>
    </location>
</feature>
<sequence length="577" mass="62795">MPRVPPVYPPPGTSPIADAIRARRGARGLTPLDGTLLQSPAYAEGWNALLGAVRSQTGVHLPADVREIIILRIAARNRAAFEWIQHEPVARNEGGLKTDILSAVRLTGIEPSSTRIGIEDLIAPKGPLSPLQATAVIFTDESTLDIRVQDSTFAGLRNLLLAEGKRRAAEPNASVELKEALKKPMDFAFRAITEATATAATYNMVSRFLVALDVDDRSLEPVPIPTPDPEPKKTAPGPKSVKPTPTKSEKRQMVRTPDGQLLASLFHPVSDPKNTSASTIICINSLMTDLSMWDYVLPSLREHCNVITYDQRGHGFSSIPPKPCTLAQLADDTATVLSSYGVEKAKIVIGVSQGGATALAFLMRHPDRAEAIVACDTQAKSPEANAKAWDDRIQLVLDSPRGMAALADKTLPRWYTALFPSEQGASQEEIDKANPRRAEILAHTTRMITQTPVQGFIAGARALQNYDLLKKQPFEDSSPDAEGLIDILKRKRVPLILLAGANDEAPKKALYKLYTEDMPPGNSLHFISVKDAGHLPMVDQPEKWVTAVKMLLRSIRWDFFTPARPAGEGRPAREGSA</sequence>
<dbReference type="Gene3D" id="1.20.1290.10">
    <property type="entry name" value="AhpD-like"/>
    <property type="match status" value="1"/>
</dbReference>
<dbReference type="PANTHER" id="PTHR34846:SF11">
    <property type="entry name" value="4-CARBOXYMUCONOLACTONE DECARBOXYLASE FAMILY PROTEIN (AFU_ORTHOLOGUE AFUA_6G11590)"/>
    <property type="match status" value="1"/>
</dbReference>
<evidence type="ECO:0000259" key="3">
    <source>
        <dbReference type="Pfam" id="PF02627"/>
    </source>
</evidence>
<evidence type="ECO:0000313" key="4">
    <source>
        <dbReference type="EMBL" id="KAE8250280.1"/>
    </source>
</evidence>
<dbReference type="EMBL" id="LWDF02000337">
    <property type="protein sequence ID" value="KAE8250280.1"/>
    <property type="molecule type" value="Genomic_DNA"/>
</dbReference>
<gene>
    <name evidence="4" type="ORF">A4X13_0g4848</name>
</gene>
<dbReference type="GO" id="GO:0051920">
    <property type="term" value="F:peroxiredoxin activity"/>
    <property type="evidence" value="ECO:0007669"/>
    <property type="project" value="InterPro"/>
</dbReference>
<dbReference type="AlphaFoldDB" id="A0A177TC11"/>
<name>A0A177TC11_9BASI</name>